<feature type="transmembrane region" description="Helical" evidence="5">
    <location>
        <begin position="399"/>
        <end position="420"/>
    </location>
</feature>
<dbReference type="Proteomes" id="UP000708208">
    <property type="component" value="Unassembled WGS sequence"/>
</dbReference>
<feature type="domain" description="EamA" evidence="6">
    <location>
        <begin position="461"/>
        <end position="593"/>
    </location>
</feature>
<proteinExistence type="predicted"/>
<evidence type="ECO:0000256" key="1">
    <source>
        <dbReference type="ARBA" id="ARBA00004141"/>
    </source>
</evidence>
<comment type="subcellular location">
    <subcellularLocation>
        <location evidence="1">Membrane</location>
        <topology evidence="1">Multi-pass membrane protein</topology>
    </subcellularLocation>
</comment>
<name>A0A8J2J6Q2_9HEXA</name>
<feature type="transmembrane region" description="Helical" evidence="5">
    <location>
        <begin position="23"/>
        <end position="42"/>
    </location>
</feature>
<evidence type="ECO:0000256" key="4">
    <source>
        <dbReference type="ARBA" id="ARBA00023136"/>
    </source>
</evidence>
<feature type="transmembrane region" description="Helical" evidence="5">
    <location>
        <begin position="491"/>
        <end position="515"/>
    </location>
</feature>
<feature type="transmembrane region" description="Helical" evidence="5">
    <location>
        <begin position="576"/>
        <end position="594"/>
    </location>
</feature>
<feature type="transmembrane region" description="Helical" evidence="5">
    <location>
        <begin position="521"/>
        <end position="543"/>
    </location>
</feature>
<feature type="transmembrane region" description="Helical" evidence="5">
    <location>
        <begin position="459"/>
        <end position="479"/>
    </location>
</feature>
<dbReference type="InterPro" id="IPR000620">
    <property type="entry name" value="EamA_dom"/>
</dbReference>
<protein>
    <recommendedName>
        <fullName evidence="6">EamA domain-containing protein</fullName>
    </recommendedName>
</protein>
<feature type="domain" description="EamA" evidence="6">
    <location>
        <begin position="59"/>
        <end position="190"/>
    </location>
</feature>
<feature type="transmembrane region" description="Helical" evidence="5">
    <location>
        <begin position="89"/>
        <end position="113"/>
    </location>
</feature>
<evidence type="ECO:0000259" key="6">
    <source>
        <dbReference type="Pfam" id="PF00892"/>
    </source>
</evidence>
<keyword evidence="2 5" id="KW-0812">Transmembrane</keyword>
<dbReference type="AlphaFoldDB" id="A0A8J2J6Q2"/>
<keyword evidence="3 5" id="KW-1133">Transmembrane helix</keyword>
<feature type="transmembrane region" description="Helical" evidence="5">
    <location>
        <begin position="150"/>
        <end position="168"/>
    </location>
</feature>
<evidence type="ECO:0000313" key="8">
    <source>
        <dbReference type="Proteomes" id="UP000708208"/>
    </source>
</evidence>
<gene>
    <name evidence="7" type="ORF">AFUS01_LOCUS5068</name>
</gene>
<feature type="transmembrane region" description="Helical" evidence="5">
    <location>
        <begin position="427"/>
        <end position="444"/>
    </location>
</feature>
<feature type="transmembrane region" description="Helical" evidence="5">
    <location>
        <begin position="119"/>
        <end position="141"/>
    </location>
</feature>
<evidence type="ECO:0000256" key="3">
    <source>
        <dbReference type="ARBA" id="ARBA00022989"/>
    </source>
</evidence>
<feature type="transmembrane region" description="Helical" evidence="5">
    <location>
        <begin position="550"/>
        <end position="570"/>
    </location>
</feature>
<organism evidence="7 8">
    <name type="scientific">Allacma fusca</name>
    <dbReference type="NCBI Taxonomy" id="39272"/>
    <lineage>
        <taxon>Eukaryota</taxon>
        <taxon>Metazoa</taxon>
        <taxon>Ecdysozoa</taxon>
        <taxon>Arthropoda</taxon>
        <taxon>Hexapoda</taxon>
        <taxon>Collembola</taxon>
        <taxon>Symphypleona</taxon>
        <taxon>Sminthuridae</taxon>
        <taxon>Allacma</taxon>
    </lineage>
</organism>
<evidence type="ECO:0000256" key="2">
    <source>
        <dbReference type="ARBA" id="ARBA00022692"/>
    </source>
</evidence>
<keyword evidence="8" id="KW-1185">Reference proteome</keyword>
<evidence type="ECO:0000256" key="5">
    <source>
        <dbReference type="SAM" id="Phobius"/>
    </source>
</evidence>
<dbReference type="EMBL" id="CAJVCH010032094">
    <property type="protein sequence ID" value="CAG7710994.1"/>
    <property type="molecule type" value="Genomic_DNA"/>
</dbReference>
<comment type="caution">
    <text evidence="7">The sequence shown here is derived from an EMBL/GenBank/DDBJ whole genome shotgun (WGS) entry which is preliminary data.</text>
</comment>
<dbReference type="Pfam" id="PF00892">
    <property type="entry name" value="EamA"/>
    <property type="match status" value="2"/>
</dbReference>
<evidence type="ECO:0000313" key="7">
    <source>
        <dbReference type="EMBL" id="CAG7710994.1"/>
    </source>
</evidence>
<dbReference type="PANTHER" id="PTHR22911:SF6">
    <property type="entry name" value="SOLUTE CARRIER FAMILY 35 MEMBER G1"/>
    <property type="match status" value="1"/>
</dbReference>
<dbReference type="GO" id="GO:0016020">
    <property type="term" value="C:membrane"/>
    <property type="evidence" value="ECO:0007669"/>
    <property type="project" value="UniProtKB-SubCell"/>
</dbReference>
<reference evidence="7" key="1">
    <citation type="submission" date="2021-06" db="EMBL/GenBank/DDBJ databases">
        <authorList>
            <person name="Hodson N. C."/>
            <person name="Mongue J. A."/>
            <person name="Jaron S. K."/>
        </authorList>
    </citation>
    <scope>NUCLEOTIDE SEQUENCE</scope>
</reference>
<dbReference type="OrthoDB" id="306876at2759"/>
<accession>A0A8J2J6Q2</accession>
<sequence>MVLVSSQPVFVVIVAYFMLDEKCGIMPFVICIITILGVFVVAKPPMFTGAESYDDDLLIGSSLAIGSMFMSTMSIIFMRRMKHIHVSLITFTFGVYSGVLILIAALILGVFQFPIGENHILLAILLACLVFVSQTCTTMALKYEQAGPVSLMRTSNIVFAFMWQYIFLSEIPDVYSLLGATIIAIGVILTAIRKWSSYYHHGVEYIDHQNSANCPVDCSYFRYLTKTLTSLASPTDTKDPMGRITFGNSPEIDPFLKNFESKNDPGVGDISMDFKKDLDPSKETGVLIPSFKSDEFTKAIVVKEGEILKDGEGNEDFSNHTRHRFTGLILAVLACVAFSLASLIVKYLKDYHPLSKSVWRFQGIIWPSLPVMLYSRCFKKEPIFDPINPPCKNDNWKNILYLSVLGSSQPVFVVIVAYFMLGEKCGIVPFIICIITIMGVFVVAKPPMFTGAESYDADLLIGSSLAFASMLTSTMAVIFMRRLKHIHVSVITFTFGIYSGIFSLIGALILGVFQFPQGENHFLLAILLASLVYVSQTCTTMALKYEQAGLVSLTRPCNIIFAFLWQYIFLSEVPDVYSVLGACIIGIGVILTAMRKWVSTMPENSQGRRICGFILL</sequence>
<keyword evidence="4 5" id="KW-0472">Membrane</keyword>
<feature type="transmembrane region" description="Helical" evidence="5">
    <location>
        <begin position="328"/>
        <end position="348"/>
    </location>
</feature>
<dbReference type="PANTHER" id="PTHR22911">
    <property type="entry name" value="ACYL-MALONYL CONDENSING ENZYME-RELATED"/>
    <property type="match status" value="1"/>
</dbReference>
<feature type="transmembrane region" description="Helical" evidence="5">
    <location>
        <begin position="57"/>
        <end position="77"/>
    </location>
</feature>
<feature type="transmembrane region" description="Helical" evidence="5">
    <location>
        <begin position="174"/>
        <end position="192"/>
    </location>
</feature>